<evidence type="ECO:0008006" key="7">
    <source>
        <dbReference type="Google" id="ProtNLM"/>
    </source>
</evidence>
<dbReference type="GeneID" id="28767001"/>
<evidence type="ECO:0000256" key="4">
    <source>
        <dbReference type="ARBA" id="ARBA00023002"/>
    </source>
</evidence>
<organism evidence="5 6">
    <name type="scientific">Paraphaeosphaeria sporulosa</name>
    <dbReference type="NCBI Taxonomy" id="1460663"/>
    <lineage>
        <taxon>Eukaryota</taxon>
        <taxon>Fungi</taxon>
        <taxon>Dikarya</taxon>
        <taxon>Ascomycota</taxon>
        <taxon>Pezizomycotina</taxon>
        <taxon>Dothideomycetes</taxon>
        <taxon>Pleosporomycetidae</taxon>
        <taxon>Pleosporales</taxon>
        <taxon>Massarineae</taxon>
        <taxon>Didymosphaeriaceae</taxon>
        <taxon>Paraphaeosphaeria</taxon>
    </lineage>
</organism>
<keyword evidence="4" id="KW-0560">Oxidoreductase</keyword>
<evidence type="ECO:0000256" key="2">
    <source>
        <dbReference type="ARBA" id="ARBA00022630"/>
    </source>
</evidence>
<evidence type="ECO:0000256" key="1">
    <source>
        <dbReference type="ARBA" id="ARBA00005466"/>
    </source>
</evidence>
<keyword evidence="2" id="KW-0285">Flavoprotein</keyword>
<dbReference type="InterPro" id="IPR050416">
    <property type="entry name" value="FAD-linked_Oxidoreductase"/>
</dbReference>
<dbReference type="EMBL" id="KV441567">
    <property type="protein sequence ID" value="OAF98537.1"/>
    <property type="molecule type" value="Genomic_DNA"/>
</dbReference>
<accession>A0A177BVH1</accession>
<proteinExistence type="inferred from homology"/>
<dbReference type="InParanoid" id="A0A177BVH1"/>
<dbReference type="STRING" id="1460663.A0A177BVH1"/>
<sequence>MSASSTVFGIPELLQQIASESPPLDLIHYHRVSRWQNSSRTLRSCSTSLDRKTLTYSVPRVKVDDLMPEVDFWNPACPSNPEAETAYQTKRYLCNIVKHLNLIIAASILEDVSKDPRYSFDPMQNMDYGGFRGVYAKFEAVLRWGEIYEFLNPFGLVLGGRVWQVGTGSILGPGMTFLSQQHGWMSNIVFYYELVTGAGHILQVNQQRYPDLFWAQRAGGNNFGIDTRFDLKTYPVGPIFALNKLFLGNTDQEFMDAMTAWPLRSGGHEDVKGELMPSTRYTTSSDTLDAAITARYDWNIDNPLAFENFTAIAGAVDIGSGVQNFSQLVNTTSTQFGTGSFRWNWYSTSIRFSNRTMNILVETMVETAKELLTDLSGFLGVADEPISRYYAAAALSNGGDPYNLDPEAIEGGLLVADFYVASNLASEDAAVENYLQTLIERVEEKSNK</sequence>
<reference evidence="5 6" key="1">
    <citation type="submission" date="2016-05" db="EMBL/GenBank/DDBJ databases">
        <title>Comparative analysis of secretome profiles of manganese(II)-oxidizing ascomycete fungi.</title>
        <authorList>
            <consortium name="DOE Joint Genome Institute"/>
            <person name="Zeiner C.A."/>
            <person name="Purvine S.O."/>
            <person name="Zink E.M."/>
            <person name="Wu S."/>
            <person name="Pasa-Tolic L."/>
            <person name="Chaput D.L."/>
            <person name="Haridas S."/>
            <person name="Grigoriev I.V."/>
            <person name="Santelli C.M."/>
            <person name="Hansel C.M."/>
        </authorList>
    </citation>
    <scope>NUCLEOTIDE SEQUENCE [LARGE SCALE GENOMIC DNA]</scope>
    <source>
        <strain evidence="5 6">AP3s5-JAC2a</strain>
    </source>
</reference>
<dbReference type="Gene3D" id="3.30.465.10">
    <property type="match status" value="1"/>
</dbReference>
<keyword evidence="3" id="KW-0274">FAD</keyword>
<dbReference type="AlphaFoldDB" id="A0A177BVH1"/>
<gene>
    <name evidence="5" type="ORF">CC84DRAFT_1223714</name>
</gene>
<dbReference type="Proteomes" id="UP000077069">
    <property type="component" value="Unassembled WGS sequence"/>
</dbReference>
<dbReference type="InterPro" id="IPR036318">
    <property type="entry name" value="FAD-bd_PCMH-like_sf"/>
</dbReference>
<evidence type="ECO:0000313" key="6">
    <source>
        <dbReference type="Proteomes" id="UP000077069"/>
    </source>
</evidence>
<name>A0A177BVH1_9PLEO</name>
<dbReference type="PANTHER" id="PTHR42973">
    <property type="entry name" value="BINDING OXIDOREDUCTASE, PUTATIVE (AFU_ORTHOLOGUE AFUA_1G17690)-RELATED"/>
    <property type="match status" value="1"/>
</dbReference>
<evidence type="ECO:0000313" key="5">
    <source>
        <dbReference type="EMBL" id="OAF98537.1"/>
    </source>
</evidence>
<keyword evidence="6" id="KW-1185">Reference proteome</keyword>
<dbReference type="GO" id="GO:0050660">
    <property type="term" value="F:flavin adenine dinucleotide binding"/>
    <property type="evidence" value="ECO:0007669"/>
    <property type="project" value="InterPro"/>
</dbReference>
<evidence type="ECO:0000256" key="3">
    <source>
        <dbReference type="ARBA" id="ARBA00022827"/>
    </source>
</evidence>
<protein>
    <recommendedName>
        <fullName evidence="7">FAD-binding domain-containing protein</fullName>
    </recommendedName>
</protein>
<dbReference type="OrthoDB" id="2151789at2759"/>
<dbReference type="RefSeq" id="XP_018028903.1">
    <property type="nucleotide sequence ID" value="XM_018183515.1"/>
</dbReference>
<dbReference type="InterPro" id="IPR016169">
    <property type="entry name" value="FAD-bd_PCMH_sub2"/>
</dbReference>
<dbReference type="SUPFAM" id="SSF56176">
    <property type="entry name" value="FAD-binding/transporter-associated domain-like"/>
    <property type="match status" value="1"/>
</dbReference>
<dbReference type="GO" id="GO:0016491">
    <property type="term" value="F:oxidoreductase activity"/>
    <property type="evidence" value="ECO:0007669"/>
    <property type="project" value="UniProtKB-KW"/>
</dbReference>
<dbReference type="PANTHER" id="PTHR42973:SF13">
    <property type="entry name" value="FAD-BINDING PCMH-TYPE DOMAIN-CONTAINING PROTEIN"/>
    <property type="match status" value="1"/>
</dbReference>
<comment type="similarity">
    <text evidence="1">Belongs to the oxygen-dependent FAD-linked oxidoreductase family.</text>
</comment>